<dbReference type="EMBL" id="JACHJJ010000011">
    <property type="protein sequence ID" value="MBB5964309.1"/>
    <property type="molecule type" value="Genomic_DNA"/>
</dbReference>
<comment type="caution">
    <text evidence="7">The sequence shown here is derived from an EMBL/GenBank/DDBJ whole genome shotgun (WGS) entry which is preliminary data.</text>
</comment>
<evidence type="ECO:0000313" key="7">
    <source>
        <dbReference type="EMBL" id="MBB5964309.1"/>
    </source>
</evidence>
<evidence type="ECO:0000256" key="2">
    <source>
        <dbReference type="ARBA" id="ARBA00022448"/>
    </source>
</evidence>
<evidence type="ECO:0000256" key="3">
    <source>
        <dbReference type="ARBA" id="ARBA00022692"/>
    </source>
</evidence>
<evidence type="ECO:0000256" key="6">
    <source>
        <dbReference type="SAM" id="Phobius"/>
    </source>
</evidence>
<feature type="transmembrane region" description="Helical" evidence="6">
    <location>
        <begin position="374"/>
        <end position="393"/>
    </location>
</feature>
<evidence type="ECO:0000256" key="1">
    <source>
        <dbReference type="ARBA" id="ARBA00004141"/>
    </source>
</evidence>
<dbReference type="Gene3D" id="1.20.1740.10">
    <property type="entry name" value="Amino acid/polyamine transporter I"/>
    <property type="match status" value="1"/>
</dbReference>
<feature type="transmembrane region" description="Helical" evidence="6">
    <location>
        <begin position="431"/>
        <end position="450"/>
    </location>
</feature>
<feature type="transmembrane region" description="Helical" evidence="6">
    <location>
        <begin position="177"/>
        <end position="201"/>
    </location>
</feature>
<feature type="transmembrane region" description="Helical" evidence="6">
    <location>
        <begin position="229"/>
        <end position="255"/>
    </location>
</feature>
<dbReference type="InterPro" id="IPR002293">
    <property type="entry name" value="AA/rel_permease1"/>
</dbReference>
<reference evidence="7 8" key="1">
    <citation type="submission" date="2020-08" db="EMBL/GenBank/DDBJ databases">
        <title>Genomic Encyclopedia of Type Strains, Phase III (KMG-III): the genomes of soil and plant-associated and newly described type strains.</title>
        <authorList>
            <person name="Whitman W."/>
        </authorList>
    </citation>
    <scope>NUCLEOTIDE SEQUENCE [LARGE SCALE GENOMIC DNA]</scope>
    <source>
        <strain evidence="7 8">CECT 3303</strain>
    </source>
</reference>
<gene>
    <name evidence="7" type="ORF">FHS22_003593</name>
</gene>
<evidence type="ECO:0000256" key="4">
    <source>
        <dbReference type="ARBA" id="ARBA00022989"/>
    </source>
</evidence>
<feature type="transmembrane region" description="Helical" evidence="6">
    <location>
        <begin position="29"/>
        <end position="48"/>
    </location>
</feature>
<keyword evidence="4 6" id="KW-1133">Transmembrane helix</keyword>
<name>A0A841D4A6_PLAVE</name>
<accession>A0A841D4A6</accession>
<keyword evidence="3 6" id="KW-0812">Transmembrane</keyword>
<dbReference type="PANTHER" id="PTHR43243:SF4">
    <property type="entry name" value="CATIONIC AMINO ACID TRANSPORTER 4"/>
    <property type="match status" value="1"/>
</dbReference>
<feature type="transmembrane region" description="Helical" evidence="6">
    <location>
        <begin position="60"/>
        <end position="82"/>
    </location>
</feature>
<feature type="transmembrane region" description="Helical" evidence="6">
    <location>
        <begin position="399"/>
        <end position="419"/>
    </location>
</feature>
<feature type="transmembrane region" description="Helical" evidence="6">
    <location>
        <begin position="322"/>
        <end position="345"/>
    </location>
</feature>
<proteinExistence type="predicted"/>
<protein>
    <submittedName>
        <fullName evidence="7">APA family basic amino acid/polyamine antiporter</fullName>
    </submittedName>
</protein>
<feature type="transmembrane region" description="Helical" evidence="6">
    <location>
        <begin position="103"/>
        <end position="130"/>
    </location>
</feature>
<sequence>MSMFRVKSVEQSILDTEAPEHRLKKELTALDLTVFGIGVIVGTGIFVLTGRVAKETAGPAVALSFAVAAVVCALAALCYAEFASTVPVAGSAYTFSFATLGEFPAWIIGWDLILEMMLGAAVVAVGWSGYLTSLLESLGMPLPAALAGEAPVFNLPAAIIVLVLTAVLVMGIKLSSWLNLVVVAIKVAVILLVIVAGLFFLNAENYRPFIPPAVSTPAVEGLSAPLIQVLFGITPVAFGVIGVFSAAAIVFFAYIGFDVVATAAEETRNPQRDLPVGILSSLAVCTVLYVAVSLVVVGMQPYRELSEAAPLADAFKAVGQTWAASLISVGALAGLTTVVMILMLGQSRVMFAMCRDNLLPRGLARVHARYGTPYRITILLGAVVAVLAGLVPLATIAELVNIGTLFAFVVVSLAVVILRRTRPDLPRSFRTPLVPLVPVLSVLACLYLMLNLPVETWLRFLAWMLIGVVIYFGYGHRRSRLAERPLKTW</sequence>
<keyword evidence="5 6" id="KW-0472">Membrane</keyword>
<dbReference type="RefSeq" id="WP_184943043.1">
    <property type="nucleotide sequence ID" value="NZ_BAAAWZ010000001.1"/>
</dbReference>
<comment type="subcellular location">
    <subcellularLocation>
        <location evidence="1">Membrane</location>
        <topology evidence="1">Multi-pass membrane protein</topology>
    </subcellularLocation>
</comment>
<keyword evidence="8" id="KW-1185">Reference proteome</keyword>
<dbReference type="PIRSF" id="PIRSF006060">
    <property type="entry name" value="AA_transporter"/>
    <property type="match status" value="1"/>
</dbReference>
<organism evidence="7 8">
    <name type="scientific">Planomonospora venezuelensis</name>
    <dbReference type="NCBI Taxonomy" id="1999"/>
    <lineage>
        <taxon>Bacteria</taxon>
        <taxon>Bacillati</taxon>
        <taxon>Actinomycetota</taxon>
        <taxon>Actinomycetes</taxon>
        <taxon>Streptosporangiales</taxon>
        <taxon>Streptosporangiaceae</taxon>
        <taxon>Planomonospora</taxon>
    </lineage>
</organism>
<feature type="transmembrane region" description="Helical" evidence="6">
    <location>
        <begin position="150"/>
        <end position="170"/>
    </location>
</feature>
<feature type="transmembrane region" description="Helical" evidence="6">
    <location>
        <begin position="456"/>
        <end position="474"/>
    </location>
</feature>
<keyword evidence="2" id="KW-0813">Transport</keyword>
<dbReference type="AlphaFoldDB" id="A0A841D4A6"/>
<dbReference type="Pfam" id="PF13520">
    <property type="entry name" value="AA_permease_2"/>
    <property type="match status" value="1"/>
</dbReference>
<evidence type="ECO:0000313" key="8">
    <source>
        <dbReference type="Proteomes" id="UP000562352"/>
    </source>
</evidence>
<dbReference type="GO" id="GO:0016020">
    <property type="term" value="C:membrane"/>
    <property type="evidence" value="ECO:0007669"/>
    <property type="project" value="UniProtKB-SubCell"/>
</dbReference>
<dbReference type="Proteomes" id="UP000562352">
    <property type="component" value="Unassembled WGS sequence"/>
</dbReference>
<evidence type="ECO:0000256" key="5">
    <source>
        <dbReference type="ARBA" id="ARBA00023136"/>
    </source>
</evidence>
<feature type="transmembrane region" description="Helical" evidence="6">
    <location>
        <begin position="276"/>
        <end position="302"/>
    </location>
</feature>
<dbReference type="PANTHER" id="PTHR43243">
    <property type="entry name" value="INNER MEMBRANE TRANSPORTER YGJI-RELATED"/>
    <property type="match status" value="1"/>
</dbReference>
<dbReference type="GO" id="GO:0015171">
    <property type="term" value="F:amino acid transmembrane transporter activity"/>
    <property type="evidence" value="ECO:0007669"/>
    <property type="project" value="TreeGrafter"/>
</dbReference>